<dbReference type="SMART" id="SM00175">
    <property type="entry name" value="RAB"/>
    <property type="match status" value="1"/>
</dbReference>
<evidence type="ECO:0000313" key="5">
    <source>
        <dbReference type="Proteomes" id="UP000799423"/>
    </source>
</evidence>
<sequence>MGLTTMLDGVRILVLGEAGVGKTCFTDMFLKGDNFIYHHPFDEIRRRLPVNGKEWPLRPMDISSTMLREPGLGLDETIFNLSFAKSEGIILLYDITSRTSFDLVTQDAYIHALSTRHFMSTNNPNWGKRCGFVLVGNKVDITTDSPGTREVEREMAEEWAQSQGFRHIEVSSKNRAAVDEAMVMLVTSIEVARRRDERDKAAKKEARSKARRPSLKSRIRSTFVKSTQTSSVHGQAVRSPSL</sequence>
<dbReference type="GO" id="GO:0005525">
    <property type="term" value="F:GTP binding"/>
    <property type="evidence" value="ECO:0007669"/>
    <property type="project" value="UniProtKB-KW"/>
</dbReference>
<evidence type="ECO:0000313" key="4">
    <source>
        <dbReference type="EMBL" id="KAF2845525.1"/>
    </source>
</evidence>
<dbReference type="InterPro" id="IPR050227">
    <property type="entry name" value="Rab"/>
</dbReference>
<protein>
    <submittedName>
        <fullName evidence="4">P-loop containing nucleoside triphosphate hydrolase protein</fullName>
    </submittedName>
</protein>
<dbReference type="PANTHER" id="PTHR47977">
    <property type="entry name" value="RAS-RELATED PROTEIN RAB"/>
    <property type="match status" value="1"/>
</dbReference>
<keyword evidence="1" id="KW-0547">Nucleotide-binding</keyword>
<dbReference type="InterPro" id="IPR027417">
    <property type="entry name" value="P-loop_NTPase"/>
</dbReference>
<reference evidence="4" key="1">
    <citation type="submission" date="2020-01" db="EMBL/GenBank/DDBJ databases">
        <authorList>
            <consortium name="DOE Joint Genome Institute"/>
            <person name="Haridas S."/>
            <person name="Albert R."/>
            <person name="Binder M."/>
            <person name="Bloem J."/>
            <person name="Labutti K."/>
            <person name="Salamov A."/>
            <person name="Andreopoulos B."/>
            <person name="Baker S.E."/>
            <person name="Barry K."/>
            <person name="Bills G."/>
            <person name="Bluhm B.H."/>
            <person name="Cannon C."/>
            <person name="Castanera R."/>
            <person name="Culley D.E."/>
            <person name="Daum C."/>
            <person name="Ezra D."/>
            <person name="Gonzalez J.B."/>
            <person name="Henrissat B."/>
            <person name="Kuo A."/>
            <person name="Liang C."/>
            <person name="Lipzen A."/>
            <person name="Lutzoni F."/>
            <person name="Magnuson J."/>
            <person name="Mondo S."/>
            <person name="Nolan M."/>
            <person name="Ohm R."/>
            <person name="Pangilinan J."/>
            <person name="Park H.-J."/>
            <person name="Ramirez L."/>
            <person name="Alfaro M."/>
            <person name="Sun H."/>
            <person name="Tritt A."/>
            <person name="Yoshinaga Y."/>
            <person name="Zwiers L.-H."/>
            <person name="Turgeon B.G."/>
            <person name="Goodwin S.B."/>
            <person name="Spatafora J.W."/>
            <person name="Crous P.W."/>
            <person name="Grigoriev I.V."/>
        </authorList>
    </citation>
    <scope>NUCLEOTIDE SEQUENCE</scope>
    <source>
        <strain evidence="4">IPT5</strain>
    </source>
</reference>
<keyword evidence="4" id="KW-0378">Hydrolase</keyword>
<dbReference type="SMART" id="SM00174">
    <property type="entry name" value="RHO"/>
    <property type="match status" value="1"/>
</dbReference>
<dbReference type="Proteomes" id="UP000799423">
    <property type="component" value="Unassembled WGS sequence"/>
</dbReference>
<keyword evidence="2" id="KW-0342">GTP-binding</keyword>
<accession>A0A6A7ATT4</accession>
<name>A0A6A7ATT4_9PLEO</name>
<evidence type="ECO:0000256" key="2">
    <source>
        <dbReference type="ARBA" id="ARBA00023134"/>
    </source>
</evidence>
<dbReference type="GO" id="GO:0003924">
    <property type="term" value="F:GTPase activity"/>
    <property type="evidence" value="ECO:0007669"/>
    <property type="project" value="InterPro"/>
</dbReference>
<feature type="region of interest" description="Disordered" evidence="3">
    <location>
        <begin position="195"/>
        <end position="242"/>
    </location>
</feature>
<evidence type="ECO:0000256" key="1">
    <source>
        <dbReference type="ARBA" id="ARBA00022741"/>
    </source>
</evidence>
<dbReference type="PRINTS" id="PR00449">
    <property type="entry name" value="RASTRNSFRMNG"/>
</dbReference>
<organism evidence="4 5">
    <name type="scientific">Plenodomus tracheiphilus IPT5</name>
    <dbReference type="NCBI Taxonomy" id="1408161"/>
    <lineage>
        <taxon>Eukaryota</taxon>
        <taxon>Fungi</taxon>
        <taxon>Dikarya</taxon>
        <taxon>Ascomycota</taxon>
        <taxon>Pezizomycotina</taxon>
        <taxon>Dothideomycetes</taxon>
        <taxon>Pleosporomycetidae</taxon>
        <taxon>Pleosporales</taxon>
        <taxon>Pleosporineae</taxon>
        <taxon>Leptosphaeriaceae</taxon>
        <taxon>Plenodomus</taxon>
    </lineage>
</organism>
<proteinExistence type="predicted"/>
<dbReference type="SUPFAM" id="SSF52540">
    <property type="entry name" value="P-loop containing nucleoside triphosphate hydrolases"/>
    <property type="match status" value="1"/>
</dbReference>
<feature type="compositionally biased region" description="Basic and acidic residues" evidence="3">
    <location>
        <begin position="195"/>
        <end position="208"/>
    </location>
</feature>
<evidence type="ECO:0000256" key="3">
    <source>
        <dbReference type="SAM" id="MobiDB-lite"/>
    </source>
</evidence>
<keyword evidence="5" id="KW-1185">Reference proteome</keyword>
<dbReference type="Gene3D" id="3.40.50.300">
    <property type="entry name" value="P-loop containing nucleotide triphosphate hydrolases"/>
    <property type="match status" value="1"/>
</dbReference>
<feature type="compositionally biased region" description="Basic residues" evidence="3">
    <location>
        <begin position="209"/>
        <end position="219"/>
    </location>
</feature>
<dbReference type="AlphaFoldDB" id="A0A6A7ATT4"/>
<dbReference type="PROSITE" id="PS51421">
    <property type="entry name" value="RAS"/>
    <property type="match status" value="1"/>
</dbReference>
<dbReference type="InterPro" id="IPR001806">
    <property type="entry name" value="Small_GTPase"/>
</dbReference>
<dbReference type="SMART" id="SM00173">
    <property type="entry name" value="RAS"/>
    <property type="match status" value="1"/>
</dbReference>
<dbReference type="OrthoDB" id="10002389at2759"/>
<dbReference type="EMBL" id="MU006345">
    <property type="protein sequence ID" value="KAF2845525.1"/>
    <property type="molecule type" value="Genomic_DNA"/>
</dbReference>
<gene>
    <name evidence="4" type="ORF">T440DRAFT_472552</name>
</gene>
<feature type="compositionally biased region" description="Polar residues" evidence="3">
    <location>
        <begin position="223"/>
        <end position="242"/>
    </location>
</feature>
<dbReference type="Pfam" id="PF00071">
    <property type="entry name" value="Ras"/>
    <property type="match status" value="1"/>
</dbReference>
<dbReference type="PROSITE" id="PS51419">
    <property type="entry name" value="RAB"/>
    <property type="match status" value="1"/>
</dbReference>